<dbReference type="AlphaFoldDB" id="A0A2N0VJC4"/>
<dbReference type="Proteomes" id="UP000233398">
    <property type="component" value="Unassembled WGS sequence"/>
</dbReference>
<sequence length="566" mass="62232">MVITLISLASAQRAFGQFSTFLEESNISTATAGGSIGLTASAYSVDGIENRRAPGMIQTNANMNFNLFGFSSGINMNYSTDDSQFRQSMNNISFNATWRWLNIQAGDVSARFSEYGLSGATIRGGYVRMDPGNYLLEITGGRSKRAVRPSLESGFRRPAFQQWAGGVKLGYGSTSSSYFHLSTFYARDEKNSITGSNLDIEPRENLTMTPDFQVELFNGRFTIGSQVTASIFTRDLNSSVVSMDEVNIPSFFTTFYSPRTSTRINYAGIADASMNLDLFSLGLGYERIQPGFESLGRGTVRDDQERIKISPTLRLMNNRINISSNIALGRDNLLGNRVQTQRNTNVNSNVQFVISQDFSLNTTYGLVLNNITAEEIDGQTSGSSQSQISHNVMVQPSLTLRGEEITHNISLTGGYMSIESRFDNQGGMPADNYGSESITSALNYAITLPIGLTLNSSVNYMTNSSDGIEIQNFGFNLGTSYAFFNRSLNVSANAGMNRNINERIGPGDQLTETNIQQLTGSLNSSYNLTDKDSFDITLRTRSNSVLTGAGREFAELEGSFRYQRRF</sequence>
<accession>A0A2N0VJC4</accession>
<protein>
    <submittedName>
        <fullName evidence="1">Uncharacterized protein</fullName>
    </submittedName>
</protein>
<evidence type="ECO:0000313" key="2">
    <source>
        <dbReference type="Proteomes" id="UP000233398"/>
    </source>
</evidence>
<proteinExistence type="predicted"/>
<keyword evidence="2" id="KW-1185">Reference proteome</keyword>
<evidence type="ECO:0000313" key="1">
    <source>
        <dbReference type="EMBL" id="PKD44286.1"/>
    </source>
</evidence>
<gene>
    <name evidence="1" type="ORF">CWD77_02120</name>
</gene>
<comment type="caution">
    <text evidence="1">The sequence shown here is derived from an EMBL/GenBank/DDBJ whole genome shotgun (WGS) entry which is preliminary data.</text>
</comment>
<reference evidence="1 2" key="1">
    <citation type="submission" date="2017-11" db="EMBL/GenBank/DDBJ databases">
        <title>Rhodohalobacter 15182 sp. nov., isolated from a salt lake.</title>
        <authorList>
            <person name="Han S."/>
        </authorList>
    </citation>
    <scope>NUCLEOTIDE SEQUENCE [LARGE SCALE GENOMIC DNA]</scope>
    <source>
        <strain evidence="1 2">15182</strain>
    </source>
</reference>
<organism evidence="1 2">
    <name type="scientific">Rhodohalobacter barkolensis</name>
    <dbReference type="NCBI Taxonomy" id="2053187"/>
    <lineage>
        <taxon>Bacteria</taxon>
        <taxon>Pseudomonadati</taxon>
        <taxon>Balneolota</taxon>
        <taxon>Balneolia</taxon>
        <taxon>Balneolales</taxon>
        <taxon>Balneolaceae</taxon>
        <taxon>Rhodohalobacter</taxon>
    </lineage>
</organism>
<dbReference type="EMBL" id="PISP01000001">
    <property type="protein sequence ID" value="PKD44286.1"/>
    <property type="molecule type" value="Genomic_DNA"/>
</dbReference>
<name>A0A2N0VJC4_9BACT</name>